<dbReference type="InterPro" id="IPR050706">
    <property type="entry name" value="Cyclic-di-GMP_PDE-like"/>
</dbReference>
<dbReference type="SUPFAM" id="SSF141868">
    <property type="entry name" value="EAL domain-like"/>
    <property type="match status" value="1"/>
</dbReference>
<dbReference type="Proteomes" id="UP000175669">
    <property type="component" value="Unassembled WGS sequence"/>
</dbReference>
<dbReference type="CDD" id="cd01948">
    <property type="entry name" value="EAL"/>
    <property type="match status" value="1"/>
</dbReference>
<evidence type="ECO:0000256" key="8">
    <source>
        <dbReference type="ARBA" id="ARBA00023136"/>
    </source>
</evidence>
<evidence type="ECO:0000259" key="11">
    <source>
        <dbReference type="PROSITE" id="PS50883"/>
    </source>
</evidence>
<comment type="subcellular location">
    <subcellularLocation>
        <location evidence="1">Cell membrane</location>
        <topology evidence="1">Multi-pass membrane protein</topology>
    </subcellularLocation>
</comment>
<gene>
    <name evidence="12" type="ORF">PHACT_14705</name>
</gene>
<keyword evidence="13" id="KW-1185">Reference proteome</keyword>
<dbReference type="Pfam" id="PF12792">
    <property type="entry name" value="CSS-motif"/>
    <property type="match status" value="1"/>
</dbReference>
<dbReference type="EMBL" id="MASR01000003">
    <property type="protein sequence ID" value="OFE11104.1"/>
    <property type="molecule type" value="Genomic_DNA"/>
</dbReference>
<dbReference type="InterPro" id="IPR001633">
    <property type="entry name" value="EAL_dom"/>
</dbReference>
<dbReference type="OrthoDB" id="9812358at2"/>
<evidence type="ECO:0000313" key="12">
    <source>
        <dbReference type="EMBL" id="OFE11104.1"/>
    </source>
</evidence>
<evidence type="ECO:0000256" key="10">
    <source>
        <dbReference type="SAM" id="Phobius"/>
    </source>
</evidence>
<dbReference type="PROSITE" id="PS50883">
    <property type="entry name" value="EAL"/>
    <property type="match status" value="1"/>
</dbReference>
<keyword evidence="6" id="KW-0378">Hydrolase</keyword>
<reference evidence="13" key="1">
    <citation type="submission" date="2016-07" db="EMBL/GenBank/DDBJ databases">
        <authorList>
            <person name="Florea S."/>
            <person name="Webb J.S."/>
            <person name="Jaromczyk J."/>
            <person name="Schardl C.L."/>
        </authorList>
    </citation>
    <scope>NUCLEOTIDE SEQUENCE [LARGE SCALE GENOMIC DNA]</scope>
    <source>
        <strain evidence="13">KCTC 42131</strain>
    </source>
</reference>
<keyword evidence="5 10" id="KW-0812">Transmembrane</keyword>
<dbReference type="Pfam" id="PF00563">
    <property type="entry name" value="EAL"/>
    <property type="match status" value="1"/>
</dbReference>
<dbReference type="InterPro" id="IPR035919">
    <property type="entry name" value="EAL_sf"/>
</dbReference>
<evidence type="ECO:0000256" key="7">
    <source>
        <dbReference type="ARBA" id="ARBA00022989"/>
    </source>
</evidence>
<dbReference type="Gene3D" id="3.20.20.450">
    <property type="entry name" value="EAL domain"/>
    <property type="match status" value="1"/>
</dbReference>
<evidence type="ECO:0000256" key="5">
    <source>
        <dbReference type="ARBA" id="ARBA00022692"/>
    </source>
</evidence>
<dbReference type="STRING" id="1524254.PHACT_14705"/>
<keyword evidence="7 10" id="KW-1133">Transmembrane helix</keyword>
<proteinExistence type="predicted"/>
<dbReference type="PANTHER" id="PTHR33121">
    <property type="entry name" value="CYCLIC DI-GMP PHOSPHODIESTERASE PDEF"/>
    <property type="match status" value="1"/>
</dbReference>
<dbReference type="RefSeq" id="WP_070119039.1">
    <property type="nucleotide sequence ID" value="NZ_MASR01000003.1"/>
</dbReference>
<accession>A0A1E8CF71</accession>
<dbReference type="InterPro" id="IPR024744">
    <property type="entry name" value="CSS-motif_dom"/>
</dbReference>
<evidence type="ECO:0000256" key="3">
    <source>
        <dbReference type="ARBA" id="ARBA00022475"/>
    </source>
</evidence>
<evidence type="ECO:0000256" key="4">
    <source>
        <dbReference type="ARBA" id="ARBA00022636"/>
    </source>
</evidence>
<dbReference type="SMART" id="SM00052">
    <property type="entry name" value="EAL"/>
    <property type="match status" value="1"/>
</dbReference>
<dbReference type="GO" id="GO:0005886">
    <property type="term" value="C:plasma membrane"/>
    <property type="evidence" value="ECO:0007669"/>
    <property type="project" value="UniProtKB-SubCell"/>
</dbReference>
<dbReference type="AlphaFoldDB" id="A0A1E8CF71"/>
<organism evidence="12 13">
    <name type="scientific">Pseudohongiella acticola</name>
    <dbReference type="NCBI Taxonomy" id="1524254"/>
    <lineage>
        <taxon>Bacteria</taxon>
        <taxon>Pseudomonadati</taxon>
        <taxon>Pseudomonadota</taxon>
        <taxon>Gammaproteobacteria</taxon>
        <taxon>Pseudomonadales</taxon>
        <taxon>Pseudohongiellaceae</taxon>
        <taxon>Pseudohongiella</taxon>
    </lineage>
</organism>
<comment type="catalytic activity">
    <reaction evidence="9">
        <text>3',3'-c-di-GMP + H2O = 5'-phosphoguanylyl(3'-&gt;5')guanosine + H(+)</text>
        <dbReference type="Rhea" id="RHEA:24902"/>
        <dbReference type="ChEBI" id="CHEBI:15377"/>
        <dbReference type="ChEBI" id="CHEBI:15378"/>
        <dbReference type="ChEBI" id="CHEBI:58754"/>
        <dbReference type="ChEBI" id="CHEBI:58805"/>
        <dbReference type="EC" id="3.1.4.52"/>
    </reaction>
</comment>
<evidence type="ECO:0000256" key="2">
    <source>
        <dbReference type="ARBA" id="ARBA00012282"/>
    </source>
</evidence>
<sequence>MPRINNAGNLLILLVGAIAFLAPLFAGIWYARDNAISQQREYLQSTASSVLARALQIGGQHRAVVEQLSAFIDAPCSDNALRAMRISALSYRYIQSALYIRDGQVLCSSIDVHDPPFFLGSAPGRNLQGTRAWADITLPWAPQAQPLLIAQADTGFGVALDADEVFFGIDPTQFGVVVFERVESGTQRLAEFGHLVPNQALADEISGRTSGAFVAGDLVGHFDSDFNDFTLGAIVVTPANTVNAGLWGQLLRVFPFTLFGSVVIFLLVTRLLSRRRSISKDLQMAIRQHEFYLDYQPILDIETQRCIGAEALLRWRRNGEVIAPDIFIPLAESNGVMTLLTDEVFRLAARDMSKVMQDSEDFYLSINLSGHDLTVPGLTERLRHMLEAFGLAGDRFMLEVTESSFVDNEHSRELIREVRRLGFKVAIDDFGTGFSNFAYLQRYEFDFLKLDRLFVETISVDDVRSNLVFHLIELAEKLNVQVIAEGVEESEQAVKLLEKGVSRAQGWLYGRPCRARRFIRDFCKPAAPLTV</sequence>
<evidence type="ECO:0000313" key="13">
    <source>
        <dbReference type="Proteomes" id="UP000175669"/>
    </source>
</evidence>
<evidence type="ECO:0000256" key="9">
    <source>
        <dbReference type="ARBA" id="ARBA00034290"/>
    </source>
</evidence>
<name>A0A1E8CF71_9GAMM</name>
<keyword evidence="3" id="KW-1003">Cell membrane</keyword>
<evidence type="ECO:0000256" key="1">
    <source>
        <dbReference type="ARBA" id="ARBA00004651"/>
    </source>
</evidence>
<keyword evidence="4" id="KW-0973">c-di-GMP</keyword>
<keyword evidence="8 10" id="KW-0472">Membrane</keyword>
<feature type="transmembrane region" description="Helical" evidence="10">
    <location>
        <begin position="253"/>
        <end position="272"/>
    </location>
</feature>
<comment type="caution">
    <text evidence="12">The sequence shown here is derived from an EMBL/GenBank/DDBJ whole genome shotgun (WGS) entry which is preliminary data.</text>
</comment>
<dbReference type="EC" id="3.1.4.52" evidence="2"/>
<evidence type="ECO:0000256" key="6">
    <source>
        <dbReference type="ARBA" id="ARBA00022801"/>
    </source>
</evidence>
<protein>
    <recommendedName>
        <fullName evidence="2">cyclic-guanylate-specific phosphodiesterase</fullName>
        <ecNumber evidence="2">3.1.4.52</ecNumber>
    </recommendedName>
</protein>
<dbReference type="PANTHER" id="PTHR33121:SF79">
    <property type="entry name" value="CYCLIC DI-GMP PHOSPHODIESTERASE PDED-RELATED"/>
    <property type="match status" value="1"/>
</dbReference>
<dbReference type="GO" id="GO:0071111">
    <property type="term" value="F:cyclic-guanylate-specific phosphodiesterase activity"/>
    <property type="evidence" value="ECO:0007669"/>
    <property type="project" value="UniProtKB-EC"/>
</dbReference>
<feature type="domain" description="EAL" evidence="11">
    <location>
        <begin position="275"/>
        <end position="526"/>
    </location>
</feature>